<sequence>MLSDSLLRIAKSFKITGRTKSFLSRTKSSSSQVSHDDVSFVDSLLSDGQDLSKLEELQMLLNPPNLQRFIDQDIELTPELEFELDLARLTGLIEKGALHRLGDQEYPLFA</sequence>
<name>A0ABR2VUP9_9FUNG</name>
<evidence type="ECO:0000313" key="1">
    <source>
        <dbReference type="EMBL" id="KAK9703088.1"/>
    </source>
</evidence>
<dbReference type="Proteomes" id="UP001479436">
    <property type="component" value="Unassembled WGS sequence"/>
</dbReference>
<proteinExistence type="predicted"/>
<keyword evidence="2" id="KW-1185">Reference proteome</keyword>
<gene>
    <name evidence="1" type="ORF">K7432_010915</name>
</gene>
<organism evidence="1 2">
    <name type="scientific">Basidiobolus ranarum</name>
    <dbReference type="NCBI Taxonomy" id="34480"/>
    <lineage>
        <taxon>Eukaryota</taxon>
        <taxon>Fungi</taxon>
        <taxon>Fungi incertae sedis</taxon>
        <taxon>Zoopagomycota</taxon>
        <taxon>Entomophthoromycotina</taxon>
        <taxon>Basidiobolomycetes</taxon>
        <taxon>Basidiobolales</taxon>
        <taxon>Basidiobolaceae</taxon>
        <taxon>Basidiobolus</taxon>
    </lineage>
</organism>
<dbReference type="EMBL" id="JASJQH010007669">
    <property type="protein sequence ID" value="KAK9703088.1"/>
    <property type="molecule type" value="Genomic_DNA"/>
</dbReference>
<accession>A0ABR2VUP9</accession>
<reference evidence="1 2" key="1">
    <citation type="submission" date="2023-04" db="EMBL/GenBank/DDBJ databases">
        <title>Genome of Basidiobolus ranarum AG-B5.</title>
        <authorList>
            <person name="Stajich J.E."/>
            <person name="Carter-House D."/>
            <person name="Gryganskyi A."/>
        </authorList>
    </citation>
    <scope>NUCLEOTIDE SEQUENCE [LARGE SCALE GENOMIC DNA]</scope>
    <source>
        <strain evidence="1 2">AG-B5</strain>
    </source>
</reference>
<protein>
    <submittedName>
        <fullName evidence="1">Uncharacterized protein</fullName>
    </submittedName>
</protein>
<evidence type="ECO:0000313" key="2">
    <source>
        <dbReference type="Proteomes" id="UP001479436"/>
    </source>
</evidence>
<comment type="caution">
    <text evidence="1">The sequence shown here is derived from an EMBL/GenBank/DDBJ whole genome shotgun (WGS) entry which is preliminary data.</text>
</comment>